<dbReference type="PANTHER" id="PTHR12300">
    <property type="entry name" value="HVA22-LIKE PROTEINS"/>
    <property type="match status" value="1"/>
</dbReference>
<feature type="compositionally biased region" description="Low complexity" evidence="2">
    <location>
        <begin position="247"/>
        <end position="258"/>
    </location>
</feature>
<accession>A0AAN7SS66</accession>
<keyword evidence="1" id="KW-1133">Transmembrane helix</keyword>
<evidence type="ECO:0000256" key="1">
    <source>
        <dbReference type="RuleBase" id="RU362006"/>
    </source>
</evidence>
<dbReference type="AlphaFoldDB" id="A0AAN7SS66"/>
<comment type="caution">
    <text evidence="3">The sequence shown here is derived from an EMBL/GenBank/DDBJ whole genome shotgun (WGS) entry which is preliminary data.</text>
</comment>
<comment type="similarity">
    <text evidence="1">Belongs to the DP1 family.</text>
</comment>
<dbReference type="InterPro" id="IPR004345">
    <property type="entry name" value="TB2_DP1_HVA22"/>
</dbReference>
<keyword evidence="1" id="KW-0472">Membrane</keyword>
<keyword evidence="4" id="KW-1185">Reference proteome</keyword>
<organism evidence="3 4">
    <name type="scientific">Aquatica leii</name>
    <dbReference type="NCBI Taxonomy" id="1421715"/>
    <lineage>
        <taxon>Eukaryota</taxon>
        <taxon>Metazoa</taxon>
        <taxon>Ecdysozoa</taxon>
        <taxon>Arthropoda</taxon>
        <taxon>Hexapoda</taxon>
        <taxon>Insecta</taxon>
        <taxon>Pterygota</taxon>
        <taxon>Neoptera</taxon>
        <taxon>Endopterygota</taxon>
        <taxon>Coleoptera</taxon>
        <taxon>Polyphaga</taxon>
        <taxon>Elateriformia</taxon>
        <taxon>Elateroidea</taxon>
        <taxon>Lampyridae</taxon>
        <taxon>Luciolinae</taxon>
        <taxon>Aquatica</taxon>
    </lineage>
</organism>
<gene>
    <name evidence="3" type="ORF">RN001_006069</name>
</gene>
<dbReference type="GO" id="GO:0071786">
    <property type="term" value="P:endoplasmic reticulum tubular network organization"/>
    <property type="evidence" value="ECO:0007669"/>
    <property type="project" value="TreeGrafter"/>
</dbReference>
<sequence length="283" mass="31650">MISSIISRLVILLFGTLYPAYASYKAVKTKNVKEYVKWMMYWIVFALFTCAETFTDVFLSWFPFYYEIKIILVIWLLSPATKGSSILYRKFVHPMLSKRENEIDEYIAKAKEQSYKQVLGLGSKGVNALMQTALKGGGGIVNQLRKSYSLSDLINSPLNPSHEESDETDTLTETIVTKKKRVHHTSSASSGIYFSEVDVRHDLAHVQSTEDIAYSSGESLYSSKAQSKEAITRSGSISSTRPRTLRVTRSTTVPKTTTASNESTAIASATLPRTKKTIKKKVV</sequence>
<feature type="compositionally biased region" description="Polar residues" evidence="2">
    <location>
        <begin position="233"/>
        <end position="242"/>
    </location>
</feature>
<dbReference type="GO" id="GO:0071782">
    <property type="term" value="C:endoplasmic reticulum tubular network"/>
    <property type="evidence" value="ECO:0007669"/>
    <property type="project" value="TreeGrafter"/>
</dbReference>
<dbReference type="GO" id="GO:0005789">
    <property type="term" value="C:endoplasmic reticulum membrane"/>
    <property type="evidence" value="ECO:0007669"/>
    <property type="project" value="TreeGrafter"/>
</dbReference>
<dbReference type="EMBL" id="JARPUR010000002">
    <property type="protein sequence ID" value="KAK4882750.1"/>
    <property type="molecule type" value="Genomic_DNA"/>
</dbReference>
<feature type="transmembrane region" description="Helical" evidence="1">
    <location>
        <begin position="6"/>
        <end position="27"/>
    </location>
</feature>
<dbReference type="PANTHER" id="PTHR12300:SF117">
    <property type="entry name" value="LP05237P-RELATED"/>
    <property type="match status" value="1"/>
</dbReference>
<evidence type="ECO:0000313" key="3">
    <source>
        <dbReference type="EMBL" id="KAK4882750.1"/>
    </source>
</evidence>
<evidence type="ECO:0000313" key="4">
    <source>
        <dbReference type="Proteomes" id="UP001353858"/>
    </source>
</evidence>
<dbReference type="GO" id="GO:0008017">
    <property type="term" value="F:microtubule binding"/>
    <property type="evidence" value="ECO:0007669"/>
    <property type="project" value="TreeGrafter"/>
</dbReference>
<dbReference type="Proteomes" id="UP001353858">
    <property type="component" value="Unassembled WGS sequence"/>
</dbReference>
<protein>
    <recommendedName>
        <fullName evidence="1">Receptor expression-enhancing protein</fullName>
    </recommendedName>
</protein>
<proteinExistence type="inferred from homology"/>
<dbReference type="Pfam" id="PF03134">
    <property type="entry name" value="TB2_DP1_HVA22"/>
    <property type="match status" value="1"/>
</dbReference>
<reference evidence="4" key="1">
    <citation type="submission" date="2023-01" db="EMBL/GenBank/DDBJ databases">
        <title>Key to firefly adult light organ development and bioluminescence: homeobox transcription factors regulate luciferase expression and transportation to peroxisome.</title>
        <authorList>
            <person name="Fu X."/>
        </authorList>
    </citation>
    <scope>NUCLEOTIDE SEQUENCE [LARGE SCALE GENOMIC DNA]</scope>
</reference>
<comment type="subcellular location">
    <subcellularLocation>
        <location evidence="1">Membrane</location>
        <topology evidence="1">Multi-pass membrane protein</topology>
    </subcellularLocation>
</comment>
<name>A0AAN7SS66_9COLE</name>
<feature type="region of interest" description="Disordered" evidence="2">
    <location>
        <begin position="223"/>
        <end position="261"/>
    </location>
</feature>
<evidence type="ECO:0000256" key="2">
    <source>
        <dbReference type="SAM" id="MobiDB-lite"/>
    </source>
</evidence>
<keyword evidence="1" id="KW-0812">Transmembrane</keyword>
<dbReference type="GO" id="GO:0005881">
    <property type="term" value="C:cytoplasmic microtubule"/>
    <property type="evidence" value="ECO:0007669"/>
    <property type="project" value="TreeGrafter"/>
</dbReference>
<feature type="transmembrane region" description="Helical" evidence="1">
    <location>
        <begin position="39"/>
        <end position="62"/>
    </location>
</feature>